<comment type="similarity">
    <text evidence="1">Belongs to the putative lipase ROG1 family.</text>
</comment>
<evidence type="ECO:0000256" key="3">
    <source>
        <dbReference type="SAM" id="Phobius"/>
    </source>
</evidence>
<keyword evidence="3" id="KW-0472">Membrane</keyword>
<evidence type="ECO:0000259" key="4">
    <source>
        <dbReference type="Pfam" id="PF05057"/>
    </source>
</evidence>
<dbReference type="GO" id="GO:0047372">
    <property type="term" value="F:monoacylglycerol lipase activity"/>
    <property type="evidence" value="ECO:0007669"/>
    <property type="project" value="TreeGrafter"/>
</dbReference>
<dbReference type="OrthoDB" id="273452at2759"/>
<dbReference type="InterPro" id="IPR007751">
    <property type="entry name" value="DUF676_lipase-like"/>
</dbReference>
<evidence type="ECO:0000313" key="5">
    <source>
        <dbReference type="EMBL" id="CDR38797.1"/>
    </source>
</evidence>
<dbReference type="Gene3D" id="3.40.50.1820">
    <property type="entry name" value="alpha/beta hydrolase"/>
    <property type="match status" value="1"/>
</dbReference>
<reference evidence="7" key="2">
    <citation type="journal article" date="2017" name="Genome Announc.">
        <title>Genome sequences of Cyberlindnera fabianii 65, Pichia kudriavzevii 129, and Saccharomyces cerevisiae 131 isolated from fermented masau fruits in Zimbabwe.</title>
        <authorList>
            <person name="van Rijswijck I.M.H."/>
            <person name="Derks M.F.L."/>
            <person name="Abee T."/>
            <person name="de Ridder D."/>
            <person name="Smid E.J."/>
        </authorList>
    </citation>
    <scope>NUCLEOTIDE SEQUENCE [LARGE SCALE GENOMIC DNA]</scope>
    <source>
        <strain evidence="7">65</strain>
    </source>
</reference>
<organism evidence="5">
    <name type="scientific">Cyberlindnera fabianii</name>
    <name type="common">Yeast</name>
    <name type="synonym">Hansenula fabianii</name>
    <dbReference type="NCBI Taxonomy" id="36022"/>
    <lineage>
        <taxon>Eukaryota</taxon>
        <taxon>Fungi</taxon>
        <taxon>Dikarya</taxon>
        <taxon>Ascomycota</taxon>
        <taxon>Saccharomycotina</taxon>
        <taxon>Saccharomycetes</taxon>
        <taxon>Phaffomycetales</taxon>
        <taxon>Phaffomycetaceae</taxon>
        <taxon>Cyberlindnera</taxon>
    </lineage>
</organism>
<name>A0A061AML0_CYBFA</name>
<dbReference type="EMBL" id="LK052887">
    <property type="protein sequence ID" value="CDR38797.1"/>
    <property type="molecule type" value="Genomic_DNA"/>
</dbReference>
<keyword evidence="2" id="KW-0443">Lipid metabolism</keyword>
<reference evidence="5" key="1">
    <citation type="journal article" date="2014" name="Genome Announc.">
        <title>Genome sequence of the yeast Cyberlindnera fabianii (Hansenula fabianii).</title>
        <authorList>
            <person name="Freel K.C."/>
            <person name="Sarilar V."/>
            <person name="Neuveglise C."/>
            <person name="Devillers H."/>
            <person name="Friedrich A."/>
            <person name="Schacherer J."/>
        </authorList>
    </citation>
    <scope>NUCLEOTIDE SEQUENCE</scope>
    <source>
        <strain evidence="5">YJS4271</strain>
    </source>
</reference>
<evidence type="ECO:0000313" key="6">
    <source>
        <dbReference type="EMBL" id="ONH70069.1"/>
    </source>
</evidence>
<dbReference type="PANTHER" id="PTHR12482:SF65">
    <property type="entry name" value="ESTERASE, PUTATIVE (AFU_ORTHOLOGUE AFUA_3G12320)-RELATED"/>
    <property type="match status" value="1"/>
</dbReference>
<dbReference type="AlphaFoldDB" id="A0A061AML0"/>
<dbReference type="GO" id="GO:0005811">
    <property type="term" value="C:lipid droplet"/>
    <property type="evidence" value="ECO:0007669"/>
    <property type="project" value="TreeGrafter"/>
</dbReference>
<dbReference type="InterPro" id="IPR044294">
    <property type="entry name" value="Lipase-like"/>
</dbReference>
<feature type="transmembrane region" description="Helical" evidence="3">
    <location>
        <begin position="281"/>
        <end position="305"/>
    </location>
</feature>
<protein>
    <submittedName>
        <fullName evidence="5">CYFA0S02e05886g1_1</fullName>
    </submittedName>
    <submittedName>
        <fullName evidence="6">Putative lipase ROG1</fullName>
    </submittedName>
</protein>
<dbReference type="Proteomes" id="UP000189513">
    <property type="component" value="Unassembled WGS sequence"/>
</dbReference>
<evidence type="ECO:0000313" key="7">
    <source>
        <dbReference type="Proteomes" id="UP000189513"/>
    </source>
</evidence>
<feature type="domain" description="DUF676" evidence="4">
    <location>
        <begin position="3"/>
        <end position="210"/>
    </location>
</feature>
<dbReference type="PANTHER" id="PTHR12482">
    <property type="entry name" value="LIPASE ROG1-RELATED-RELATED"/>
    <property type="match status" value="1"/>
</dbReference>
<dbReference type="Pfam" id="PF05057">
    <property type="entry name" value="DUF676"/>
    <property type="match status" value="1"/>
</dbReference>
<dbReference type="VEuPathDB" id="FungiDB:BON22_0083"/>
<dbReference type="EMBL" id="MPUK01000001">
    <property type="protein sequence ID" value="ONH70069.1"/>
    <property type="molecule type" value="Genomic_DNA"/>
</dbReference>
<keyword evidence="7" id="KW-1185">Reference proteome</keyword>
<keyword evidence="2" id="KW-0442">Lipid degradation</keyword>
<dbReference type="InterPro" id="IPR029058">
    <property type="entry name" value="AB_hydrolase_fold"/>
</dbReference>
<gene>
    <name evidence="6" type="ORF">BON22_0083</name>
    <name evidence="5" type="ORF">CYFA0S_02e05886g</name>
</gene>
<dbReference type="GO" id="GO:0004622">
    <property type="term" value="F:phosphatidylcholine lysophospholipase activity"/>
    <property type="evidence" value="ECO:0007669"/>
    <property type="project" value="TreeGrafter"/>
</dbReference>
<keyword evidence="3" id="KW-1133">Transmembrane helix</keyword>
<proteinExistence type="inferred from homology"/>
<dbReference type="SUPFAM" id="SSF53474">
    <property type="entry name" value="alpha/beta-Hydrolases"/>
    <property type="match status" value="1"/>
</dbReference>
<evidence type="ECO:0000256" key="2">
    <source>
        <dbReference type="ARBA" id="ARBA00022963"/>
    </source>
</evidence>
<dbReference type="GO" id="GO:0016042">
    <property type="term" value="P:lipid catabolic process"/>
    <property type="evidence" value="ECO:0007669"/>
    <property type="project" value="UniProtKB-KW"/>
</dbReference>
<sequence>MHYHLLVLVHGLWGNKNHFEYINQQIEEYRAKLSSDEQLVIYRTSDNEGYKTLDGIDVCGLRVAKEIKDQINLLNGLGDDGDSTGTTKDRVTKFSIVGYSLGGLISRYAIGILYHQGYFDTIEPVNFTTFVTPHVGVLMPGTNISVRLFNWLVPNLLSQSGKQMFLKDTSGPRQEPLLSLMANPSSLFYKALQQFKYRSLYANAINDKRTSWWTAGISVVDPFMKIDETSRLNNMDFKFVKGYDPIVIDANAKFKISNKLVEKGDSPIIQTSNFWKRKFKWVIVAVNLLLVAPLWVTWFIISGLLETYKSHLRIKGTLKDHHGIFASLCDWSETEGLFDSSDADDIDDDAVSTTGSIKAMEMLDRGIDEKFHDHTDAFMESVFDAISSKDAAESAKYQQYDIELEGQENDDTASEAVNHVPSTAQDTGLETDPLIPFVKTSINDMTNLEPALNLAENEVVKVFTLGLSQPQVEIIKNLNALNWQKFPILIRHTTSTHSAAIVRNKDEKELYEGKVVIRHWLNEVLRLE</sequence>
<dbReference type="OMA" id="FCTPHVG"/>
<evidence type="ECO:0000256" key="1">
    <source>
        <dbReference type="ARBA" id="ARBA00007920"/>
    </source>
</evidence>
<accession>A0A061AML0</accession>
<reference evidence="6" key="3">
    <citation type="submission" date="2017-01" db="EMBL/GenBank/DDBJ databases">
        <authorList>
            <person name="Mah S.A."/>
            <person name="Swanson W.J."/>
            <person name="Moy G.W."/>
            <person name="Vacquier V.D."/>
        </authorList>
    </citation>
    <scope>NUCLEOTIDE SEQUENCE [LARGE SCALE GENOMIC DNA]</scope>
    <source>
        <strain evidence="6">65</strain>
    </source>
</reference>
<keyword evidence="3" id="KW-0812">Transmembrane</keyword>